<protein>
    <submittedName>
        <fullName evidence="2">Uncharacterized protein</fullName>
    </submittedName>
</protein>
<comment type="caution">
    <text evidence="2">The sequence shown here is derived from an EMBL/GenBank/DDBJ whole genome shotgun (WGS) entry which is preliminary data.</text>
</comment>
<keyword evidence="1" id="KW-0175">Coiled coil</keyword>
<keyword evidence="3" id="KW-1185">Reference proteome</keyword>
<reference evidence="2 3" key="1">
    <citation type="submission" date="2020-08" db="EMBL/GenBank/DDBJ databases">
        <authorList>
            <person name="Seo M.-J."/>
        </authorList>
    </citation>
    <scope>NUCLEOTIDE SEQUENCE [LARGE SCALE GENOMIC DNA]</scope>
    <source>
        <strain evidence="2 3">MBLA0160</strain>
    </source>
</reference>
<dbReference type="RefSeq" id="WP_185194123.1">
    <property type="nucleotide sequence ID" value="NZ_JACKXD010000007.1"/>
</dbReference>
<evidence type="ECO:0000313" key="3">
    <source>
        <dbReference type="Proteomes" id="UP000546257"/>
    </source>
</evidence>
<proteinExistence type="predicted"/>
<dbReference type="EMBL" id="JACKXD010000007">
    <property type="protein sequence ID" value="MBB6647744.1"/>
    <property type="molecule type" value="Genomic_DNA"/>
</dbReference>
<feature type="coiled-coil region" evidence="1">
    <location>
        <begin position="151"/>
        <end position="178"/>
    </location>
</feature>
<dbReference type="Proteomes" id="UP000546257">
    <property type="component" value="Unassembled WGS sequence"/>
</dbReference>
<sequence>MDRELDDLNKKLEVSEQDIRTAEQTARRVTTLAGVIDAFRERQRTIAEAATERVCTTLSIIADQIQENGLSPDTSPSLDTLQQQCSMLETLIENERYAQVLQHDRVSPRSIEPRIRELDESLPIPERTHARVHLDIVSKLLDGIHESLAMLGEENDDRMAYRDDLEEIKSEIDEVEERLQSDNVPSPEQTTRPLLDDCLRMSDLVAQAAADQRLADTLAETIQEGDFIVDCDVAACKKAGDGEKLLDELGNEITSKAELSEAKRLEQLLVEHDGSVVRTAEATDYTVDAIIEELSQLYQAGNVADVHVEFGK</sequence>
<accession>A0A7J9SLA8</accession>
<dbReference type="AlphaFoldDB" id="A0A7J9SLA8"/>
<gene>
    <name evidence="2" type="ORF">H5V44_15880</name>
</gene>
<evidence type="ECO:0000313" key="2">
    <source>
        <dbReference type="EMBL" id="MBB6647744.1"/>
    </source>
</evidence>
<organism evidence="2 3">
    <name type="scientific">Halobellus ruber</name>
    <dbReference type="NCBI Taxonomy" id="2761102"/>
    <lineage>
        <taxon>Archaea</taxon>
        <taxon>Methanobacteriati</taxon>
        <taxon>Methanobacteriota</taxon>
        <taxon>Stenosarchaea group</taxon>
        <taxon>Halobacteria</taxon>
        <taxon>Halobacteriales</taxon>
        <taxon>Haloferacaceae</taxon>
        <taxon>Halobellus</taxon>
    </lineage>
</organism>
<evidence type="ECO:0000256" key="1">
    <source>
        <dbReference type="SAM" id="Coils"/>
    </source>
</evidence>
<name>A0A7J9SLA8_9EURY</name>